<protein>
    <submittedName>
        <fullName evidence="1">Uncharacterized protein</fullName>
    </submittedName>
</protein>
<evidence type="ECO:0000313" key="1">
    <source>
        <dbReference type="EMBL" id="JAD80387.1"/>
    </source>
</evidence>
<organism evidence="1">
    <name type="scientific">Arundo donax</name>
    <name type="common">Giant reed</name>
    <name type="synonym">Donax arundinaceus</name>
    <dbReference type="NCBI Taxonomy" id="35708"/>
    <lineage>
        <taxon>Eukaryota</taxon>
        <taxon>Viridiplantae</taxon>
        <taxon>Streptophyta</taxon>
        <taxon>Embryophyta</taxon>
        <taxon>Tracheophyta</taxon>
        <taxon>Spermatophyta</taxon>
        <taxon>Magnoliopsida</taxon>
        <taxon>Liliopsida</taxon>
        <taxon>Poales</taxon>
        <taxon>Poaceae</taxon>
        <taxon>PACMAD clade</taxon>
        <taxon>Arundinoideae</taxon>
        <taxon>Arundineae</taxon>
        <taxon>Arundo</taxon>
    </lineage>
</organism>
<dbReference type="EMBL" id="GBRH01217508">
    <property type="protein sequence ID" value="JAD80387.1"/>
    <property type="molecule type" value="Transcribed_RNA"/>
</dbReference>
<proteinExistence type="predicted"/>
<name>A0A0A9D9G5_ARUDO</name>
<reference evidence="1" key="2">
    <citation type="journal article" date="2015" name="Data Brief">
        <title>Shoot transcriptome of the giant reed, Arundo donax.</title>
        <authorList>
            <person name="Barrero R.A."/>
            <person name="Guerrero F.D."/>
            <person name="Moolhuijzen P."/>
            <person name="Goolsby J.A."/>
            <person name="Tidwell J."/>
            <person name="Bellgard S.E."/>
            <person name="Bellgard M.I."/>
        </authorList>
    </citation>
    <scope>NUCLEOTIDE SEQUENCE</scope>
    <source>
        <tissue evidence="1">Shoot tissue taken approximately 20 cm above the soil surface</tissue>
    </source>
</reference>
<reference evidence="1" key="1">
    <citation type="submission" date="2014-09" db="EMBL/GenBank/DDBJ databases">
        <authorList>
            <person name="Magalhaes I.L.F."/>
            <person name="Oliveira U."/>
            <person name="Santos F.R."/>
            <person name="Vidigal T.H.D.A."/>
            <person name="Brescovit A.D."/>
            <person name="Santos A.J."/>
        </authorList>
    </citation>
    <scope>NUCLEOTIDE SEQUENCE</scope>
    <source>
        <tissue evidence="1">Shoot tissue taken approximately 20 cm above the soil surface</tissue>
    </source>
</reference>
<sequence length="53" mass="6215">MGMESWHKLTDNMMRSDSQKLCHCHERTKSPCIFGLCRTAYLRELTTRAVRNA</sequence>
<dbReference type="AlphaFoldDB" id="A0A0A9D9G5"/>
<accession>A0A0A9D9G5</accession>